<keyword evidence="9" id="KW-1185">Reference proteome</keyword>
<accession>A0A6J8BP69</accession>
<evidence type="ECO:0000256" key="1">
    <source>
        <dbReference type="ARBA" id="ARBA00004479"/>
    </source>
</evidence>
<feature type="domain" description="Ig-like" evidence="7">
    <location>
        <begin position="165"/>
        <end position="257"/>
    </location>
</feature>
<dbReference type="InterPro" id="IPR051275">
    <property type="entry name" value="Cell_adhesion_signaling"/>
</dbReference>
<keyword evidence="3" id="KW-1015">Disulfide bond</keyword>
<evidence type="ECO:0000256" key="2">
    <source>
        <dbReference type="ARBA" id="ARBA00023136"/>
    </source>
</evidence>
<name>A0A6J8BP69_MYTCO</name>
<keyword evidence="5" id="KW-0393">Immunoglobulin domain</keyword>
<dbReference type="PANTHER" id="PTHR11640">
    <property type="entry name" value="NEPHRIN"/>
    <property type="match status" value="1"/>
</dbReference>
<evidence type="ECO:0000256" key="6">
    <source>
        <dbReference type="SAM" id="MobiDB-lite"/>
    </source>
</evidence>
<evidence type="ECO:0000259" key="7">
    <source>
        <dbReference type="PROSITE" id="PS50835"/>
    </source>
</evidence>
<dbReference type="GO" id="GO:0050839">
    <property type="term" value="F:cell adhesion molecule binding"/>
    <property type="evidence" value="ECO:0007669"/>
    <property type="project" value="TreeGrafter"/>
</dbReference>
<dbReference type="PROSITE" id="PS50835">
    <property type="entry name" value="IG_LIKE"/>
    <property type="match status" value="1"/>
</dbReference>
<dbReference type="AlphaFoldDB" id="A0A6J8BP69"/>
<gene>
    <name evidence="8" type="ORF">MCOR_20131</name>
</gene>
<sequence length="416" mass="46745">MRTHNNICFSAVQGMGCAEDVCQCSKRGYWFLHKYNVKLDNVENDLLKVTCVMKFGAEGVDKMFDSITIEIIDFSGPTLNVGSPLVAGTTARVTCQVLTNLKDVNLSWNCVNNGHEYKTKTSNKYVSTLTFIVKPFHQNTNCTCTGSFEEFHISSAVQLDVNNKPLLSSTKNSSCNVSSSVQLSCTLISEVSSFGFNAWTHLFNGIAVRVLPGVTYGNVSMLNISFCSYQDAGIYICSAWNKFNDQVYYSNSSTTLTFNGPPIILSTKIVTENGVTITVKFYSTSDIQRPVWFSMSEPIYHTTGGNVTIDNTTLKLPVYNRAITCKGYIANLSMAIFRNMKYTVLLKNEFGDTRKTFELHSAPESMEDDHVYERTNPQYLELSEIPQERHYSDIKEEEDELQLSRSDDGEDYEEID</sequence>
<keyword evidence="4" id="KW-0325">Glycoprotein</keyword>
<evidence type="ECO:0000256" key="5">
    <source>
        <dbReference type="ARBA" id="ARBA00023319"/>
    </source>
</evidence>
<organism evidence="8 9">
    <name type="scientific">Mytilus coruscus</name>
    <name type="common">Sea mussel</name>
    <dbReference type="NCBI Taxonomy" id="42192"/>
    <lineage>
        <taxon>Eukaryota</taxon>
        <taxon>Metazoa</taxon>
        <taxon>Spiralia</taxon>
        <taxon>Lophotrochozoa</taxon>
        <taxon>Mollusca</taxon>
        <taxon>Bivalvia</taxon>
        <taxon>Autobranchia</taxon>
        <taxon>Pteriomorphia</taxon>
        <taxon>Mytilida</taxon>
        <taxon>Mytiloidea</taxon>
        <taxon>Mytilidae</taxon>
        <taxon>Mytilinae</taxon>
        <taxon>Mytilus</taxon>
    </lineage>
</organism>
<proteinExistence type="predicted"/>
<dbReference type="OrthoDB" id="6108004at2759"/>
<evidence type="ECO:0000256" key="3">
    <source>
        <dbReference type="ARBA" id="ARBA00023157"/>
    </source>
</evidence>
<evidence type="ECO:0000313" key="8">
    <source>
        <dbReference type="EMBL" id="CAC5384499.1"/>
    </source>
</evidence>
<feature type="region of interest" description="Disordered" evidence="6">
    <location>
        <begin position="367"/>
        <end position="416"/>
    </location>
</feature>
<dbReference type="GO" id="GO:0005886">
    <property type="term" value="C:plasma membrane"/>
    <property type="evidence" value="ECO:0007669"/>
    <property type="project" value="TreeGrafter"/>
</dbReference>
<protein>
    <recommendedName>
        <fullName evidence="7">Ig-like domain-containing protein</fullName>
    </recommendedName>
</protein>
<dbReference type="EMBL" id="CACVKT020003579">
    <property type="protein sequence ID" value="CAC5384499.1"/>
    <property type="molecule type" value="Genomic_DNA"/>
</dbReference>
<comment type="subcellular location">
    <subcellularLocation>
        <location evidence="1">Membrane</location>
        <topology evidence="1">Single-pass type I membrane protein</topology>
    </subcellularLocation>
</comment>
<dbReference type="PANTHER" id="PTHR11640:SF164">
    <property type="entry name" value="MAM DOMAIN-CONTAINING GLYCOSYLPHOSPHATIDYLINOSITOL ANCHOR PROTEIN 1"/>
    <property type="match status" value="1"/>
</dbReference>
<dbReference type="InterPro" id="IPR036179">
    <property type="entry name" value="Ig-like_dom_sf"/>
</dbReference>
<dbReference type="SUPFAM" id="SSF48726">
    <property type="entry name" value="Immunoglobulin"/>
    <property type="match status" value="2"/>
</dbReference>
<dbReference type="GO" id="GO:0005911">
    <property type="term" value="C:cell-cell junction"/>
    <property type="evidence" value="ECO:0007669"/>
    <property type="project" value="TreeGrafter"/>
</dbReference>
<dbReference type="InterPro" id="IPR013783">
    <property type="entry name" value="Ig-like_fold"/>
</dbReference>
<dbReference type="GO" id="GO:0098609">
    <property type="term" value="P:cell-cell adhesion"/>
    <property type="evidence" value="ECO:0007669"/>
    <property type="project" value="TreeGrafter"/>
</dbReference>
<reference evidence="8 9" key="1">
    <citation type="submission" date="2020-06" db="EMBL/GenBank/DDBJ databases">
        <authorList>
            <person name="Li R."/>
            <person name="Bekaert M."/>
        </authorList>
    </citation>
    <scope>NUCLEOTIDE SEQUENCE [LARGE SCALE GENOMIC DNA]</scope>
    <source>
        <strain evidence="9">wild</strain>
    </source>
</reference>
<evidence type="ECO:0000256" key="4">
    <source>
        <dbReference type="ARBA" id="ARBA00023180"/>
    </source>
</evidence>
<dbReference type="Proteomes" id="UP000507470">
    <property type="component" value="Unassembled WGS sequence"/>
</dbReference>
<dbReference type="InterPro" id="IPR007110">
    <property type="entry name" value="Ig-like_dom"/>
</dbReference>
<keyword evidence="2" id="KW-0472">Membrane</keyword>
<evidence type="ECO:0000313" key="9">
    <source>
        <dbReference type="Proteomes" id="UP000507470"/>
    </source>
</evidence>
<dbReference type="Gene3D" id="2.60.40.10">
    <property type="entry name" value="Immunoglobulins"/>
    <property type="match status" value="1"/>
</dbReference>